<dbReference type="InterPro" id="IPR045107">
    <property type="entry name" value="SAC3/GANP/THP3"/>
</dbReference>
<reference evidence="3" key="1">
    <citation type="submission" date="2015-07" db="EMBL/GenBank/DDBJ databases">
        <title>Transcriptome Assembly of Anthurium amnicola.</title>
        <authorList>
            <person name="Suzuki J."/>
        </authorList>
    </citation>
    <scope>NUCLEOTIDE SEQUENCE</scope>
</reference>
<sequence>MEPSGFEKGSGSGLSALKGGVRPVFGSFPASPSPPSISSPDPAAVWRMPPPPFESRPQHMSPQPRQLPRRPDASPHLVSHQKSPPGGSIQQFPSDVFHASANNVGTSFSSTSAKFQSPKRIRSPPIPSANVPFSVVSHFADMDAEREMRAKAKRLARFQLELSQPAGSPSDFGRKSSSGSKNNQIQPNKVKLPVGDSIKRSGDPFDEGPVSDYEGSESCPAICGLCPDMCPESEREERQRKGDLDRYERLDGERNQTSIYLAVKKYNRTAERDADLIRPLPVLQRTVDYLLNLLNRPYDDQFLGLYNFLWDRMRAIRMDLRMQHIFNRDAINMLEQMIRLHIIAMHELSESTKGEGFSEGFDAHLNIEQMNKTSVELFQMYDDHRKRGSIIPTEKEFRGYYALLKLDKHPGYKVEPAELSLDLAKMAPEIRCTAEIIFARDVARACRTSNFIAFFRLARKATYLQACLMHAHFSKLRTQALASLHSGLQSNQGIPVAHVVTWVAMEGEIESLLEYHGFSTKRFEELYMVKEGPFLNSDVDYPTKCSQLVKLKRSKRVVDDVRHGQMLVSPDEGRKSWLAVTNMIDPRHMESHETEAGVDAADVKMLDYEGDPTSTMVMQPQTIIEEPLPNYLKGDAEYKLGDIHIDEMLDVVVDKSLCHRSLPNDDELLIELDRDRLLNDIVASNVNEGLMQTEAPGRPKLVQTMESSLDGLAVTAYADGGQLMQMLRENDEAARARLKLILRMWKRRSTKKREMRERRQSLADAALSSLSLGPPVRQNEVPGIAIGDFNIDYVVRARYVRHEKSWSRLNISEVVAPILSTRNPLARCLFWKLAFCLQINGSESKSNHLVLPWLLWKLMGIGRENDEEHVIYSAGLTIWKKSSKYQVEVGVPESCCYSVVREVVFDDNMPVAQDGLMVGLSAVIFLVLKSIPWAIQKLRLDNVLASIPSGSSLPLLILSSDAGQSVPHCHTIIVNSLGLKYLDKTIISDFSIVFLDGNHRLEYPTGFFSDDHLKGGLWWLAENSPLQPCLRLVKIRDLVLSFLNSSVYALERMKYSEVDPDHCVSLFNEALDRSTKEISFAADKNKNCWPGPEINLLNLPNDFRFVNMLPSSDWSDASNIEPLIKAISSCKLPSFPSDLSWLKQGSDGGSDIISQKLALEQCLLGYLTETVGLLDGNLAAKEASGMLQKGTGVQLCAERYYIIPRWVMIFKRIYHWRLTTLSNGKFTSAYVLEKGIPGHAELWSADDMRQSMTDVELTNLEDTLFPQGFQQLHSALTQLSLDELIEVSCSIPSTQQPKPVHKMEQAPESSSNLAVLSTDAGPQKTDTVVGSRTIPESQVLSSSLELNKETTPADEGRRFNNLEVMLERCNGLQNLIDEKLAIYF</sequence>
<feature type="domain" description="PCI" evidence="2">
    <location>
        <begin position="366"/>
        <end position="547"/>
    </location>
</feature>
<dbReference type="Pfam" id="PF03399">
    <property type="entry name" value="SAC3_GANP"/>
    <property type="match status" value="1"/>
</dbReference>
<dbReference type="FunFam" id="1.25.40.990:FF:000004">
    <property type="entry name" value="Putative peptidase C48 domain family protein"/>
    <property type="match status" value="1"/>
</dbReference>
<gene>
    <name evidence="3" type="primary">Mcm3ap_6</name>
    <name evidence="3" type="ORF">g.119290</name>
</gene>
<dbReference type="PANTHER" id="PTHR12436:SF17">
    <property type="entry name" value="SAC3 FAMILY PROTEIN B"/>
    <property type="match status" value="1"/>
</dbReference>
<dbReference type="GO" id="GO:0070390">
    <property type="term" value="C:transcription export complex 2"/>
    <property type="evidence" value="ECO:0007669"/>
    <property type="project" value="TreeGrafter"/>
</dbReference>
<dbReference type="InterPro" id="IPR000717">
    <property type="entry name" value="PCI_dom"/>
</dbReference>
<evidence type="ECO:0000256" key="1">
    <source>
        <dbReference type="SAM" id="MobiDB-lite"/>
    </source>
</evidence>
<feature type="compositionally biased region" description="Polar residues" evidence="1">
    <location>
        <begin position="175"/>
        <end position="187"/>
    </location>
</feature>
<dbReference type="GO" id="GO:0006406">
    <property type="term" value="P:mRNA export from nucleus"/>
    <property type="evidence" value="ECO:0007669"/>
    <property type="project" value="TreeGrafter"/>
</dbReference>
<evidence type="ECO:0000313" key="3">
    <source>
        <dbReference type="EMBL" id="JAT47398.1"/>
    </source>
</evidence>
<dbReference type="PROSITE" id="PS50250">
    <property type="entry name" value="PCI"/>
    <property type="match status" value="1"/>
</dbReference>
<organism evidence="3">
    <name type="scientific">Anthurium amnicola</name>
    <dbReference type="NCBI Taxonomy" id="1678845"/>
    <lineage>
        <taxon>Eukaryota</taxon>
        <taxon>Viridiplantae</taxon>
        <taxon>Streptophyta</taxon>
        <taxon>Embryophyta</taxon>
        <taxon>Tracheophyta</taxon>
        <taxon>Spermatophyta</taxon>
        <taxon>Magnoliopsida</taxon>
        <taxon>Liliopsida</taxon>
        <taxon>Araceae</taxon>
        <taxon>Pothoideae</taxon>
        <taxon>Potheae</taxon>
        <taxon>Anthurium</taxon>
    </lineage>
</organism>
<dbReference type="GO" id="GO:0005737">
    <property type="term" value="C:cytoplasm"/>
    <property type="evidence" value="ECO:0007669"/>
    <property type="project" value="TreeGrafter"/>
</dbReference>
<feature type="region of interest" description="Disordered" evidence="1">
    <location>
        <begin position="1"/>
        <end position="93"/>
    </location>
</feature>
<dbReference type="EMBL" id="GDJX01020538">
    <property type="protein sequence ID" value="JAT47398.1"/>
    <property type="molecule type" value="Transcribed_RNA"/>
</dbReference>
<proteinExistence type="predicted"/>
<dbReference type="Gene3D" id="1.25.40.990">
    <property type="match status" value="1"/>
</dbReference>
<dbReference type="PANTHER" id="PTHR12436">
    <property type="entry name" value="80 KDA MCM3-ASSOCIATED PROTEIN"/>
    <property type="match status" value="1"/>
</dbReference>
<accession>A0A1D1XYD8</accession>
<name>A0A1D1XYD8_9ARAE</name>
<feature type="region of interest" description="Disordered" evidence="1">
    <location>
        <begin position="160"/>
        <end position="213"/>
    </location>
</feature>
<protein>
    <submittedName>
        <fullName evidence="3">MCM3-associated protein</fullName>
    </submittedName>
</protein>
<evidence type="ECO:0000259" key="2">
    <source>
        <dbReference type="PROSITE" id="PS50250"/>
    </source>
</evidence>
<feature type="region of interest" description="Disordered" evidence="1">
    <location>
        <begin position="107"/>
        <end position="130"/>
    </location>
</feature>
<dbReference type="InterPro" id="IPR005062">
    <property type="entry name" value="SAC3/GANP/THP3_conserved"/>
</dbReference>